<proteinExistence type="predicted"/>
<dbReference type="Proteomes" id="UP000244069">
    <property type="component" value="Unassembled WGS sequence"/>
</dbReference>
<evidence type="ECO:0000313" key="2">
    <source>
        <dbReference type="Proteomes" id="UP000244069"/>
    </source>
</evidence>
<evidence type="ECO:0000313" key="1">
    <source>
        <dbReference type="EMBL" id="PTX45876.1"/>
    </source>
</evidence>
<dbReference type="EMBL" id="QBKN01000019">
    <property type="protein sequence ID" value="PTX45876.1"/>
    <property type="molecule type" value="Genomic_DNA"/>
</dbReference>
<dbReference type="OrthoDB" id="7872271at2"/>
<protein>
    <submittedName>
        <fullName evidence="1">Uncharacterized protein</fullName>
    </submittedName>
</protein>
<sequence>MDTRFDKDIEAFLGRPPTESERAIAADQAARVESGIFANPLLEPPGQGPIRLRSGTGALVAIDPFSAPEADA</sequence>
<dbReference type="RefSeq" id="WP_107977538.1">
    <property type="nucleotide sequence ID" value="NZ_BMEZ01000020.1"/>
</dbReference>
<name>A0A2T6AQ60_9RHOB</name>
<organism evidence="1 2">
    <name type="scientific">Allosediminivita pacifica</name>
    <dbReference type="NCBI Taxonomy" id="1267769"/>
    <lineage>
        <taxon>Bacteria</taxon>
        <taxon>Pseudomonadati</taxon>
        <taxon>Pseudomonadota</taxon>
        <taxon>Alphaproteobacteria</taxon>
        <taxon>Rhodobacterales</taxon>
        <taxon>Paracoccaceae</taxon>
        <taxon>Allosediminivita</taxon>
    </lineage>
</organism>
<dbReference type="AlphaFoldDB" id="A0A2T6AQ60"/>
<accession>A0A2T6AQ60</accession>
<keyword evidence="2" id="KW-1185">Reference proteome</keyword>
<reference evidence="1 2" key="1">
    <citation type="submission" date="2018-04" db="EMBL/GenBank/DDBJ databases">
        <title>Genomic Encyclopedia of Archaeal and Bacterial Type Strains, Phase II (KMG-II): from individual species to whole genera.</title>
        <authorList>
            <person name="Goeker M."/>
        </authorList>
    </citation>
    <scope>NUCLEOTIDE SEQUENCE [LARGE SCALE GENOMIC DNA]</scope>
    <source>
        <strain evidence="1 2">DSM 29329</strain>
    </source>
</reference>
<gene>
    <name evidence="1" type="ORF">C8N44_11934</name>
</gene>
<comment type="caution">
    <text evidence="1">The sequence shown here is derived from an EMBL/GenBank/DDBJ whole genome shotgun (WGS) entry which is preliminary data.</text>
</comment>